<feature type="compositionally biased region" description="Polar residues" evidence="9">
    <location>
        <begin position="476"/>
        <end position="487"/>
    </location>
</feature>
<dbReference type="SUPFAM" id="SSF54928">
    <property type="entry name" value="RNA-binding domain, RBD"/>
    <property type="match status" value="1"/>
</dbReference>
<keyword evidence="4" id="KW-0539">Nucleus</keyword>
<feature type="compositionally biased region" description="Polar residues" evidence="9">
    <location>
        <begin position="648"/>
        <end position="658"/>
    </location>
</feature>
<evidence type="ECO:0000313" key="12">
    <source>
        <dbReference type="Proteomes" id="UP001497482"/>
    </source>
</evidence>
<evidence type="ECO:0000256" key="6">
    <source>
        <dbReference type="ARBA" id="ARBA00065066"/>
    </source>
</evidence>
<organism evidence="11 12">
    <name type="scientific">Knipowitschia caucasica</name>
    <name type="common">Caucasian dwarf goby</name>
    <name type="synonym">Pomatoschistus caucasicus</name>
    <dbReference type="NCBI Taxonomy" id="637954"/>
    <lineage>
        <taxon>Eukaryota</taxon>
        <taxon>Metazoa</taxon>
        <taxon>Chordata</taxon>
        <taxon>Craniata</taxon>
        <taxon>Vertebrata</taxon>
        <taxon>Euteleostomi</taxon>
        <taxon>Actinopterygii</taxon>
        <taxon>Neopterygii</taxon>
        <taxon>Teleostei</taxon>
        <taxon>Neoteleostei</taxon>
        <taxon>Acanthomorphata</taxon>
        <taxon>Gobiaria</taxon>
        <taxon>Gobiiformes</taxon>
        <taxon>Gobioidei</taxon>
        <taxon>Gobiidae</taxon>
        <taxon>Gobiinae</taxon>
        <taxon>Knipowitschia</taxon>
    </lineage>
</organism>
<feature type="region of interest" description="Disordered" evidence="9">
    <location>
        <begin position="209"/>
        <end position="275"/>
    </location>
</feature>
<evidence type="ECO:0000313" key="11">
    <source>
        <dbReference type="EMBL" id="CAL1612996.1"/>
    </source>
</evidence>
<feature type="compositionally biased region" description="Basic and acidic residues" evidence="9">
    <location>
        <begin position="330"/>
        <end position="346"/>
    </location>
</feature>
<dbReference type="GO" id="GO:0003723">
    <property type="term" value="F:RNA binding"/>
    <property type="evidence" value="ECO:0007669"/>
    <property type="project" value="UniProtKB-UniRule"/>
</dbReference>
<keyword evidence="2" id="KW-0597">Phosphoprotein</keyword>
<feature type="compositionally biased region" description="Basic and acidic residues" evidence="9">
    <location>
        <begin position="364"/>
        <end position="392"/>
    </location>
</feature>
<evidence type="ECO:0000256" key="7">
    <source>
        <dbReference type="ARBA" id="ARBA00068539"/>
    </source>
</evidence>
<dbReference type="FunFam" id="3.30.70.330:FF:000346">
    <property type="entry name" value="Nucleolar protein 8"/>
    <property type="match status" value="1"/>
</dbReference>
<dbReference type="SMART" id="SM00360">
    <property type="entry name" value="RRM"/>
    <property type="match status" value="1"/>
</dbReference>
<keyword evidence="12" id="KW-1185">Reference proteome</keyword>
<dbReference type="Gene3D" id="3.30.70.330">
    <property type="match status" value="1"/>
</dbReference>
<sequence>METRRLYVGGLSHSVTDKDLKDRFGKFGKVESVELKTRADEQGVPYKTFGYINITLSDSDLKKCQTVLNKSQWKGGTLQIEPAKESFLQRVSQERQEAARLSLLPPKPSPQQQILSSLRDAGVCDFTMKSAVPGTEIPGHKDWVVGKFGRVLPVMQLKRCHGDGAQTLKYDPSKYGHNLRVLALPSGPEATPTPVCKLTWALEGGDDEISRKRRGEFPPFTVSKKKSRPSSDRIGSCNSSSRPIGALQPPLNSQSDEEQQQVGDSSYNAPWPEDDTLEVVSTDFIQSKRKDEDECDSADTDEIFSSLKPQATPNKMAAAKIQKKTNGCRLKYDSTDDEGEKASGKKCERKVKKANKMAAVKKIQKSENKVEDGGRKRGHEKGAKGDKEKREMIQGGTETAEETSQGGKESTEETSQEGKEVTEETGQGETDDSDSDHDYESLFSNVMRLEMSLCDLRMLAHRYAPETPAPAILSVDDTSGTPKTGTTPEEILEAILQGGSSDEEENKRRKKRKRGAAPEMSLPAFKGTGALQIETQNGDESSSAHTEASTDEEEDEGKTSEKESSSSAEASAQPATANRRKTALEEAELQRKANERRLAAVTQRQKEAEQNRRLIQGALYTREGTPGGSGGKHIVFGSDDEEEEEPLSANQNKIQTLSAPRLFDSDESEEDEERLEIRAEFEGSVGQKLMALQSRFGADERFRMDGRFLDDAEEECSESATAHTAQQGALQQEKQKNLNILHSVLGPCSTVSTPGEGNRAKALTFRETTSALFFFCANDPRLTDGPQWFCRTSLDKQRESWDQTRTQLRQDCKKKHKDARRKLRGSFYCEWAVSGVCLKFEMRSVCALVPGEEVDFETGLQRLDADVLHHFTLV</sequence>
<dbReference type="PROSITE" id="PS50102">
    <property type="entry name" value="RRM"/>
    <property type="match status" value="1"/>
</dbReference>
<feature type="region of interest" description="Disordered" evidence="9">
    <location>
        <begin position="466"/>
        <end position="671"/>
    </location>
</feature>
<evidence type="ECO:0000256" key="8">
    <source>
        <dbReference type="PROSITE-ProRule" id="PRU00176"/>
    </source>
</evidence>
<dbReference type="InterPro" id="IPR035979">
    <property type="entry name" value="RBD_domain_sf"/>
</dbReference>
<feature type="compositionally biased region" description="Polar residues" evidence="9">
    <location>
        <begin position="250"/>
        <end position="268"/>
    </location>
</feature>
<dbReference type="InterPro" id="IPR012677">
    <property type="entry name" value="Nucleotide-bd_a/b_plait_sf"/>
</dbReference>
<gene>
    <name evidence="11" type="ORF">KC01_LOCUS39265</name>
</gene>
<feature type="compositionally biased region" description="Polar residues" evidence="9">
    <location>
        <begin position="533"/>
        <end position="547"/>
    </location>
</feature>
<dbReference type="GO" id="GO:0005730">
    <property type="term" value="C:nucleolus"/>
    <property type="evidence" value="ECO:0007669"/>
    <property type="project" value="UniProtKB-SubCell"/>
</dbReference>
<reference evidence="11 12" key="1">
    <citation type="submission" date="2024-04" db="EMBL/GenBank/DDBJ databases">
        <authorList>
            <person name="Waldvogel A.-M."/>
            <person name="Schoenle A."/>
        </authorList>
    </citation>
    <scope>NUCLEOTIDE SEQUENCE [LARGE SCALE GENOMIC DNA]</scope>
</reference>
<evidence type="ECO:0000259" key="10">
    <source>
        <dbReference type="PROSITE" id="PS50102"/>
    </source>
</evidence>
<feature type="domain" description="RRM" evidence="10">
    <location>
        <begin position="4"/>
        <end position="85"/>
    </location>
</feature>
<comment type="subunit">
    <text evidence="6">Interacts with the GTP form of RRAGA, RRAGC and RRAGD. Interacts with NIP7. Interacts with DDX18; the interaction is RNA-dependent. Interacts with DDX47; the interaction is RNA-dependent.</text>
</comment>
<feature type="compositionally biased region" description="Basic and acidic residues" evidence="9">
    <location>
        <begin position="582"/>
        <end position="612"/>
    </location>
</feature>
<dbReference type="PANTHER" id="PTHR48029:SF1">
    <property type="entry name" value="NUCLEOLAR PROTEIN 8"/>
    <property type="match status" value="1"/>
</dbReference>
<evidence type="ECO:0000256" key="5">
    <source>
        <dbReference type="ARBA" id="ARBA00054821"/>
    </source>
</evidence>
<evidence type="ECO:0000256" key="2">
    <source>
        <dbReference type="ARBA" id="ARBA00022553"/>
    </source>
</evidence>
<dbReference type="Proteomes" id="UP001497482">
    <property type="component" value="Chromosome 8"/>
</dbReference>
<evidence type="ECO:0000256" key="3">
    <source>
        <dbReference type="ARBA" id="ARBA00022884"/>
    </source>
</evidence>
<evidence type="ECO:0000256" key="4">
    <source>
        <dbReference type="ARBA" id="ARBA00023242"/>
    </source>
</evidence>
<comment type="subcellular location">
    <subcellularLocation>
        <location evidence="1">Nucleus</location>
        <location evidence="1">Nucleolus</location>
    </subcellularLocation>
</comment>
<dbReference type="InterPro" id="IPR000504">
    <property type="entry name" value="RRM_dom"/>
</dbReference>
<accession>A0AAV2MII3</accession>
<dbReference type="CDD" id="cd12226">
    <property type="entry name" value="RRM_NOL8"/>
    <property type="match status" value="1"/>
</dbReference>
<protein>
    <recommendedName>
        <fullName evidence="7">Nucleolar protein 8</fullName>
    </recommendedName>
</protein>
<keyword evidence="3 8" id="KW-0694">RNA-binding</keyword>
<dbReference type="PANTHER" id="PTHR48029">
    <property type="entry name" value="NUCLEOLAR PROTEIN 8"/>
    <property type="match status" value="1"/>
</dbReference>
<dbReference type="Pfam" id="PF00076">
    <property type="entry name" value="RRM_1"/>
    <property type="match status" value="1"/>
</dbReference>
<dbReference type="AlphaFoldDB" id="A0AAV2MII3"/>
<evidence type="ECO:0000256" key="1">
    <source>
        <dbReference type="ARBA" id="ARBA00004604"/>
    </source>
</evidence>
<feature type="region of interest" description="Disordered" evidence="9">
    <location>
        <begin position="330"/>
        <end position="439"/>
    </location>
</feature>
<comment type="function">
    <text evidence="5">Plays an essential role in the survival of diffuse-type gastric cancer cells. Acts as a nucleolar anchoring protein for DDX47. May be involved in regulation of gene expression at the post-transcriptional level or in ribosome biogenesis in cancer cells.</text>
</comment>
<name>A0AAV2MII3_KNICA</name>
<dbReference type="InterPro" id="IPR034138">
    <property type="entry name" value="NOP8_RRM"/>
</dbReference>
<evidence type="ECO:0000256" key="9">
    <source>
        <dbReference type="SAM" id="MobiDB-lite"/>
    </source>
</evidence>
<proteinExistence type="predicted"/>
<dbReference type="EMBL" id="OZ035830">
    <property type="protein sequence ID" value="CAL1612996.1"/>
    <property type="molecule type" value="Genomic_DNA"/>
</dbReference>